<feature type="region of interest" description="Disordered" evidence="1">
    <location>
        <begin position="111"/>
        <end position="134"/>
    </location>
</feature>
<reference evidence="3" key="1">
    <citation type="submission" date="2015-09" db="EMBL/GenBank/DDBJ databases">
        <authorList>
            <consortium name="Pathogen Informatics"/>
        </authorList>
    </citation>
    <scope>NUCLEOTIDE SEQUENCE [LARGE SCALE GENOMIC DNA]</scope>
    <source>
        <strain evidence="3">Lake Konstanz</strain>
    </source>
</reference>
<feature type="non-terminal residue" evidence="2">
    <location>
        <position position="134"/>
    </location>
</feature>
<dbReference type="Proteomes" id="UP000051952">
    <property type="component" value="Unassembled WGS sequence"/>
</dbReference>
<sequence>MVGIHDIRTACRICAIPKDGQALRPIAIGEAIMKLSEAYVTEAVSEQVKDFIHPEQRALDDGGSEKTIHELRSAYKDGKAICESRRNQRVQHTANTLARLYKEVCHQFRRHDAHSTCRDPPRPPRADTSRGSHP</sequence>
<organism evidence="2 3">
    <name type="scientific">Bodo saltans</name>
    <name type="common">Flagellated protozoan</name>
    <dbReference type="NCBI Taxonomy" id="75058"/>
    <lineage>
        <taxon>Eukaryota</taxon>
        <taxon>Discoba</taxon>
        <taxon>Euglenozoa</taxon>
        <taxon>Kinetoplastea</taxon>
        <taxon>Metakinetoplastina</taxon>
        <taxon>Eubodonida</taxon>
        <taxon>Bodonidae</taxon>
        <taxon>Bodo</taxon>
    </lineage>
</organism>
<dbReference type="AlphaFoldDB" id="A0A0S4JJN0"/>
<accession>A0A0S4JJN0</accession>
<proteinExistence type="predicted"/>
<feature type="compositionally biased region" description="Basic and acidic residues" evidence="1">
    <location>
        <begin position="113"/>
        <end position="134"/>
    </location>
</feature>
<protein>
    <submittedName>
        <fullName evidence="2">Uncharacterized protein</fullName>
    </submittedName>
</protein>
<dbReference type="VEuPathDB" id="TriTrypDB:BSAL_19870"/>
<evidence type="ECO:0000313" key="3">
    <source>
        <dbReference type="Proteomes" id="UP000051952"/>
    </source>
</evidence>
<name>A0A0S4JJN0_BODSA</name>
<dbReference type="EMBL" id="CYKH01001714">
    <property type="protein sequence ID" value="CUG89208.1"/>
    <property type="molecule type" value="Genomic_DNA"/>
</dbReference>
<gene>
    <name evidence="2" type="ORF">BSAL_19870</name>
</gene>
<keyword evidence="3" id="KW-1185">Reference proteome</keyword>
<evidence type="ECO:0000313" key="2">
    <source>
        <dbReference type="EMBL" id="CUG89208.1"/>
    </source>
</evidence>
<evidence type="ECO:0000256" key="1">
    <source>
        <dbReference type="SAM" id="MobiDB-lite"/>
    </source>
</evidence>